<reference evidence="2 3" key="1">
    <citation type="submission" date="2019-06" db="EMBL/GenBank/DDBJ databases">
        <title>Genomic Encyclopedia of Type Strains, Phase IV (KMG-V): Genome sequencing to study the core and pangenomes of soil and plant-associated prokaryotes.</title>
        <authorList>
            <person name="Whitman W."/>
        </authorList>
    </citation>
    <scope>NUCLEOTIDE SEQUENCE [LARGE SCALE GENOMIC DNA]</scope>
    <source>
        <strain evidence="2 3">BR 11140</strain>
    </source>
</reference>
<sequence>MAAIYPTLRGRTFGTVKEPNFNTTVQTHNNGDETRISNWSRPRWKITLVYSALWDTASAADFKTLLGFFMQQRGAFRPFLFVDPDDNQVVGQAIAVGDGSTRAFTAVRTFGGFVEPVGALMTVTAVYLNGTPTGGYSFSGNTVTLASAPAAGVLVTADFTFAFVTRFYDDKLSPEKFAYKLWSLGEVNLYSVNEVIT</sequence>
<dbReference type="OrthoDB" id="1685145at2"/>
<protein>
    <submittedName>
        <fullName evidence="2">Uncharacterized protein (TIGR02217 family)</fullName>
    </submittedName>
</protein>
<comment type="caution">
    <text evidence="2">The sequence shown here is derived from an EMBL/GenBank/DDBJ whole genome shotgun (WGS) entry which is preliminary data.</text>
</comment>
<dbReference type="InterPro" id="IPR011740">
    <property type="entry name" value="DUF2460"/>
</dbReference>
<organism evidence="2 3">
    <name type="scientific">Nitrospirillum amazonense</name>
    <dbReference type="NCBI Taxonomy" id="28077"/>
    <lineage>
        <taxon>Bacteria</taxon>
        <taxon>Pseudomonadati</taxon>
        <taxon>Pseudomonadota</taxon>
        <taxon>Alphaproteobacteria</taxon>
        <taxon>Rhodospirillales</taxon>
        <taxon>Azospirillaceae</taxon>
        <taxon>Nitrospirillum</taxon>
    </lineage>
</organism>
<dbReference type="Pfam" id="PF09343">
    <property type="entry name" value="DUF2460"/>
    <property type="match status" value="1"/>
</dbReference>
<gene>
    <name evidence="2" type="ORF">FBZ92_109170</name>
</gene>
<evidence type="ECO:0000313" key="2">
    <source>
        <dbReference type="EMBL" id="TWB58677.1"/>
    </source>
</evidence>
<proteinExistence type="predicted"/>
<accession>A0A560II32</accession>
<dbReference type="AlphaFoldDB" id="A0A560II32"/>
<name>A0A560II32_9PROT</name>
<evidence type="ECO:0000313" key="3">
    <source>
        <dbReference type="Proteomes" id="UP000318050"/>
    </source>
</evidence>
<dbReference type="EMBL" id="VITT01000009">
    <property type="protein sequence ID" value="TWB58677.1"/>
    <property type="molecule type" value="Genomic_DNA"/>
</dbReference>
<dbReference type="Proteomes" id="UP000318050">
    <property type="component" value="Unassembled WGS sequence"/>
</dbReference>
<feature type="domain" description="DUF2460" evidence="1">
    <location>
        <begin position="12"/>
        <end position="192"/>
    </location>
</feature>
<evidence type="ECO:0000259" key="1">
    <source>
        <dbReference type="Pfam" id="PF09343"/>
    </source>
</evidence>